<keyword evidence="4" id="KW-0238">DNA-binding</keyword>
<dbReference type="GO" id="GO:0003677">
    <property type="term" value="F:DNA binding"/>
    <property type="evidence" value="ECO:0007669"/>
    <property type="project" value="UniProtKB-KW"/>
</dbReference>
<evidence type="ECO:0000313" key="7">
    <source>
        <dbReference type="EMBL" id="PLC52786.1"/>
    </source>
</evidence>
<keyword evidence="8" id="KW-1185">Reference proteome</keyword>
<dbReference type="SUPFAM" id="SSF53383">
    <property type="entry name" value="PLP-dependent transferases"/>
    <property type="match status" value="1"/>
</dbReference>
<dbReference type="CDD" id="cd07377">
    <property type="entry name" value="WHTH_GntR"/>
    <property type="match status" value="1"/>
</dbReference>
<dbReference type="InterPro" id="IPR015421">
    <property type="entry name" value="PyrdxlP-dep_Trfase_major"/>
</dbReference>
<dbReference type="Gene3D" id="3.40.640.10">
    <property type="entry name" value="Type I PLP-dependent aspartate aminotransferase-like (Major domain)"/>
    <property type="match status" value="1"/>
</dbReference>
<dbReference type="SUPFAM" id="SSF46785">
    <property type="entry name" value="Winged helix' DNA-binding domain"/>
    <property type="match status" value="1"/>
</dbReference>
<dbReference type="InterPro" id="IPR051446">
    <property type="entry name" value="HTH_trans_reg/aminotransferase"/>
</dbReference>
<feature type="domain" description="HTH gntR-type" evidence="6">
    <location>
        <begin position="14"/>
        <end position="82"/>
    </location>
</feature>
<keyword evidence="3" id="KW-0805">Transcription regulation</keyword>
<sequence length="473" mass="52364">MNFFEPVRDRTKALSLVEQTVAAMEQAIRQQVLRPGMAVPSVRQFAKTHGLSTFTVSAAYNRLVAQGWLTARPGSGYCVAVPLRPEPAASTPPSWKPPQIGASWLLSDVFADHSIPIKSGCGWLPSEWLNETGLEQALRQAARVQANQVAGYGHPYGYFPLREQIVHELGRHGLALDIDQVLLTQGATQGLDIVVRTLLRPGDVVVVELPCYANLLQTLRLAHLTVVGVARNEDGLCIPSLQAVAQTHAVKALFLNTVLQNPTGTSLSMANAFRVLQLAEQHDFWVIEDDVSRDLLPGVGPMLVALAGTDRVVYVSGFSKSVAPSMRVGYIVSSSSLVKGFAQTKMTMGLTTPEIMERTVYQVLRLGRHRMHLQRVQERLRQAHDELVGLMDRHGFEVFSRPRAGLFLWARPPGRWREQGTACLAEQALQHGIWLAPGSYFYPDQADLGWLRFNVAYSLHPGLWQFMRRIGNA</sequence>
<dbReference type="Gene3D" id="1.10.10.10">
    <property type="entry name" value="Winged helix-like DNA-binding domain superfamily/Winged helix DNA-binding domain"/>
    <property type="match status" value="1"/>
</dbReference>
<dbReference type="Pfam" id="PF00155">
    <property type="entry name" value="Aminotran_1_2"/>
    <property type="match status" value="1"/>
</dbReference>
<dbReference type="SMART" id="SM00345">
    <property type="entry name" value="HTH_GNTR"/>
    <property type="match status" value="1"/>
</dbReference>
<evidence type="ECO:0000313" key="8">
    <source>
        <dbReference type="Proteomes" id="UP000234328"/>
    </source>
</evidence>
<organism evidence="7 8">
    <name type="scientific">Pollutimonas nitritireducens</name>
    <dbReference type="NCBI Taxonomy" id="2045209"/>
    <lineage>
        <taxon>Bacteria</taxon>
        <taxon>Pseudomonadati</taxon>
        <taxon>Pseudomonadota</taxon>
        <taxon>Betaproteobacteria</taxon>
        <taxon>Burkholderiales</taxon>
        <taxon>Alcaligenaceae</taxon>
        <taxon>Pollutimonas</taxon>
    </lineage>
</organism>
<keyword evidence="5" id="KW-0804">Transcription</keyword>
<comment type="caution">
    <text evidence="7">The sequence shown here is derived from an EMBL/GenBank/DDBJ whole genome shotgun (WGS) entry which is preliminary data.</text>
</comment>
<accession>A0A2N4UCN8</accession>
<dbReference type="PANTHER" id="PTHR46577:SF2">
    <property type="entry name" value="TRANSCRIPTIONAL REGULATORY PROTEIN"/>
    <property type="match status" value="1"/>
</dbReference>
<evidence type="ECO:0000256" key="4">
    <source>
        <dbReference type="ARBA" id="ARBA00023125"/>
    </source>
</evidence>
<dbReference type="Pfam" id="PF00392">
    <property type="entry name" value="GntR"/>
    <property type="match status" value="1"/>
</dbReference>
<dbReference type="PROSITE" id="PS50949">
    <property type="entry name" value="HTH_GNTR"/>
    <property type="match status" value="1"/>
</dbReference>
<dbReference type="RefSeq" id="WP_102071234.1">
    <property type="nucleotide sequence ID" value="NZ_PDNV01000011.1"/>
</dbReference>
<evidence type="ECO:0000256" key="5">
    <source>
        <dbReference type="ARBA" id="ARBA00023163"/>
    </source>
</evidence>
<proteinExistence type="inferred from homology"/>
<comment type="similarity">
    <text evidence="1">In the C-terminal section; belongs to the class-I pyridoxal-phosphate-dependent aminotransferase family.</text>
</comment>
<evidence type="ECO:0000256" key="2">
    <source>
        <dbReference type="ARBA" id="ARBA00022898"/>
    </source>
</evidence>
<reference evidence="7 8" key="1">
    <citation type="submission" date="2017-10" db="EMBL/GenBank/DDBJ databases">
        <title>Two draft genome sequences of Pusillimonas sp. strains isolated from a nitrate- and radionuclide-contaminated groundwater in Russia.</title>
        <authorList>
            <person name="Grouzdev D.S."/>
            <person name="Tourova T.P."/>
            <person name="Goeva M.A."/>
            <person name="Babich T.L."/>
            <person name="Sokolova D.S."/>
            <person name="Abdullin R."/>
            <person name="Poltaraus A.B."/>
            <person name="Toshchakov S.V."/>
            <person name="Nazina T.N."/>
        </authorList>
    </citation>
    <scope>NUCLEOTIDE SEQUENCE [LARGE SCALE GENOMIC DNA]</scope>
    <source>
        <strain evidence="7 8">JR1/69-2-13</strain>
    </source>
</reference>
<dbReference type="Proteomes" id="UP000234328">
    <property type="component" value="Unassembled WGS sequence"/>
</dbReference>
<name>A0A2N4UCN8_9BURK</name>
<dbReference type="PANTHER" id="PTHR46577">
    <property type="entry name" value="HTH-TYPE TRANSCRIPTIONAL REGULATORY PROTEIN GABR"/>
    <property type="match status" value="1"/>
</dbReference>
<protein>
    <submittedName>
        <fullName evidence="7">GntR family transcriptional regulator</fullName>
    </submittedName>
</protein>
<dbReference type="InterPro" id="IPR000524">
    <property type="entry name" value="Tscrpt_reg_HTH_GntR"/>
</dbReference>
<evidence type="ECO:0000256" key="3">
    <source>
        <dbReference type="ARBA" id="ARBA00023015"/>
    </source>
</evidence>
<dbReference type="InterPro" id="IPR036390">
    <property type="entry name" value="WH_DNA-bd_sf"/>
</dbReference>
<keyword evidence="2" id="KW-0663">Pyridoxal phosphate</keyword>
<dbReference type="OrthoDB" id="9804020at2"/>
<dbReference type="InterPro" id="IPR015424">
    <property type="entry name" value="PyrdxlP-dep_Trfase"/>
</dbReference>
<dbReference type="GO" id="GO:0003700">
    <property type="term" value="F:DNA-binding transcription factor activity"/>
    <property type="evidence" value="ECO:0007669"/>
    <property type="project" value="InterPro"/>
</dbReference>
<dbReference type="InterPro" id="IPR004839">
    <property type="entry name" value="Aminotransferase_I/II_large"/>
</dbReference>
<dbReference type="AlphaFoldDB" id="A0A2N4UCN8"/>
<dbReference type="GO" id="GO:0030170">
    <property type="term" value="F:pyridoxal phosphate binding"/>
    <property type="evidence" value="ECO:0007669"/>
    <property type="project" value="InterPro"/>
</dbReference>
<evidence type="ECO:0000259" key="6">
    <source>
        <dbReference type="PROSITE" id="PS50949"/>
    </source>
</evidence>
<dbReference type="EMBL" id="PDNV01000011">
    <property type="protein sequence ID" value="PLC52786.1"/>
    <property type="molecule type" value="Genomic_DNA"/>
</dbReference>
<dbReference type="InterPro" id="IPR036388">
    <property type="entry name" value="WH-like_DNA-bd_sf"/>
</dbReference>
<dbReference type="CDD" id="cd00609">
    <property type="entry name" value="AAT_like"/>
    <property type="match status" value="1"/>
</dbReference>
<gene>
    <name evidence="7" type="ORF">CR155_16650</name>
</gene>
<evidence type="ECO:0000256" key="1">
    <source>
        <dbReference type="ARBA" id="ARBA00005384"/>
    </source>
</evidence>